<gene>
    <name evidence="1" type="ORF">GCM10009097_06530</name>
</gene>
<dbReference type="RefSeq" id="WP_343927120.1">
    <property type="nucleotide sequence ID" value="NZ_BAAAEN010000002.1"/>
</dbReference>
<name>A0ABP3L6T9_9BURK</name>
<dbReference type="Proteomes" id="UP001501706">
    <property type="component" value="Unassembled WGS sequence"/>
</dbReference>
<reference evidence="2" key="1">
    <citation type="journal article" date="2019" name="Int. J. Syst. Evol. Microbiol.">
        <title>The Global Catalogue of Microorganisms (GCM) 10K type strain sequencing project: providing services to taxonomists for standard genome sequencing and annotation.</title>
        <authorList>
            <consortium name="The Broad Institute Genomics Platform"/>
            <consortium name="The Broad Institute Genome Sequencing Center for Infectious Disease"/>
            <person name="Wu L."/>
            <person name="Ma J."/>
        </authorList>
    </citation>
    <scope>NUCLEOTIDE SEQUENCE [LARGE SCALE GENOMIC DNA]</scope>
    <source>
        <strain evidence="2">JCM 14330</strain>
    </source>
</reference>
<dbReference type="EMBL" id="BAAAEN010000002">
    <property type="protein sequence ID" value="GAA0493401.1"/>
    <property type="molecule type" value="Genomic_DNA"/>
</dbReference>
<proteinExistence type="predicted"/>
<evidence type="ECO:0000313" key="2">
    <source>
        <dbReference type="Proteomes" id="UP001501706"/>
    </source>
</evidence>
<sequence>MTGAVCKGSMALGSGCGRCARCRVDGIALDVAREIKNLDPISMPGGHDQHLATIQGLVRDAIIAAASEGESHA</sequence>
<keyword evidence="2" id="KW-1185">Reference proteome</keyword>
<organism evidence="1 2">
    <name type="scientific">Pigmentiphaga daeguensis</name>
    <dbReference type="NCBI Taxonomy" id="414049"/>
    <lineage>
        <taxon>Bacteria</taxon>
        <taxon>Pseudomonadati</taxon>
        <taxon>Pseudomonadota</taxon>
        <taxon>Betaproteobacteria</taxon>
        <taxon>Burkholderiales</taxon>
        <taxon>Alcaligenaceae</taxon>
        <taxon>Pigmentiphaga</taxon>
    </lineage>
</organism>
<accession>A0ABP3L6T9</accession>
<protein>
    <submittedName>
        <fullName evidence="1">Uncharacterized protein</fullName>
    </submittedName>
</protein>
<comment type="caution">
    <text evidence="1">The sequence shown here is derived from an EMBL/GenBank/DDBJ whole genome shotgun (WGS) entry which is preliminary data.</text>
</comment>
<evidence type="ECO:0000313" key="1">
    <source>
        <dbReference type="EMBL" id="GAA0493401.1"/>
    </source>
</evidence>